<dbReference type="SUPFAM" id="SSF55811">
    <property type="entry name" value="Nudix"/>
    <property type="match status" value="1"/>
</dbReference>
<dbReference type="InterPro" id="IPR020084">
    <property type="entry name" value="NUDIX_hydrolase_CS"/>
</dbReference>
<evidence type="ECO:0000256" key="3">
    <source>
        <dbReference type="RuleBase" id="RU003476"/>
    </source>
</evidence>
<dbReference type="Pfam" id="PF00293">
    <property type="entry name" value="NUDIX"/>
    <property type="match status" value="1"/>
</dbReference>
<sequence>MTDTLDRSQLDRHFTASGFVLNPEREMLLLHHRKLDVWLYPGGHIEQGETPDVAVLREIFEETGIRAHLIGERDEELADVETDVTVLHQPYRILCEYINDKRGPHYHLDLIYVTATELRSVPDNREVEHARFFTQKETANLKMFPNFRRMVDRVFADDAVWDMVGMKVSK</sequence>
<dbReference type="PANTHER" id="PTHR43046">
    <property type="entry name" value="GDP-MANNOSE MANNOSYL HYDROLASE"/>
    <property type="match status" value="1"/>
</dbReference>
<dbReference type="RefSeq" id="WP_038980441.1">
    <property type="nucleotide sequence ID" value="NZ_JABTYG010000002.1"/>
</dbReference>
<evidence type="ECO:0000256" key="2">
    <source>
        <dbReference type="ARBA" id="ARBA00022801"/>
    </source>
</evidence>
<dbReference type="GO" id="GO:0016787">
    <property type="term" value="F:hydrolase activity"/>
    <property type="evidence" value="ECO:0007669"/>
    <property type="project" value="UniProtKB-KW"/>
</dbReference>
<dbReference type="AlphaFoldDB" id="A0A0J6GWA8"/>
<keyword evidence="7" id="KW-1185">Reference proteome</keyword>
<dbReference type="Gene3D" id="3.90.79.10">
    <property type="entry name" value="Nucleoside Triphosphate Pyrophosphohydrolase"/>
    <property type="match status" value="1"/>
</dbReference>
<dbReference type="EMBL" id="VZPO01000012">
    <property type="protein sequence ID" value="KAB0499308.1"/>
    <property type="molecule type" value="Genomic_DNA"/>
</dbReference>
<comment type="cofactor">
    <cofactor evidence="1">
        <name>Mg(2+)</name>
        <dbReference type="ChEBI" id="CHEBI:18420"/>
    </cofactor>
</comment>
<proteinExistence type="inferred from homology"/>
<name>A0A0J6GWA8_9PSED</name>
<feature type="domain" description="Nudix hydrolase" evidence="4">
    <location>
        <begin position="11"/>
        <end position="157"/>
    </location>
</feature>
<evidence type="ECO:0000259" key="4">
    <source>
        <dbReference type="PROSITE" id="PS51462"/>
    </source>
</evidence>
<dbReference type="PROSITE" id="PS51462">
    <property type="entry name" value="NUDIX"/>
    <property type="match status" value="1"/>
</dbReference>
<gene>
    <name evidence="5" type="ORF">F7R14_26245</name>
    <name evidence="6" type="ORF">SAMN04490191_1027</name>
</gene>
<organism evidence="6 7">
    <name type="scientific">Pseudomonas lini</name>
    <dbReference type="NCBI Taxonomy" id="163011"/>
    <lineage>
        <taxon>Bacteria</taxon>
        <taxon>Pseudomonadati</taxon>
        <taxon>Pseudomonadota</taxon>
        <taxon>Gammaproteobacteria</taxon>
        <taxon>Pseudomonadales</taxon>
        <taxon>Pseudomonadaceae</taxon>
        <taxon>Pseudomonas</taxon>
    </lineage>
</organism>
<reference evidence="5 8" key="3">
    <citation type="submission" date="2019-09" db="EMBL/GenBank/DDBJ databases">
        <title>Draft genome sequences of 48 bacterial type strains from the CCUG.</title>
        <authorList>
            <person name="Tunovic T."/>
            <person name="Pineiro-Iglesias B."/>
            <person name="Unosson C."/>
            <person name="Inganas E."/>
            <person name="Ohlen M."/>
            <person name="Cardew S."/>
            <person name="Jensie-Markopoulos S."/>
            <person name="Salva-Serra F."/>
            <person name="Jaen-Luchoro D."/>
            <person name="Karlsson R."/>
            <person name="Svensson-Stadler L."/>
            <person name="Chun J."/>
            <person name="Moore E."/>
        </authorList>
    </citation>
    <scope>NUCLEOTIDE SEQUENCE [LARGE SCALE GENOMIC DNA]</scope>
    <source>
        <strain evidence="5 8">CCUG 51522</strain>
    </source>
</reference>
<reference evidence="7" key="2">
    <citation type="submission" date="2016-10" db="EMBL/GenBank/DDBJ databases">
        <authorList>
            <person name="Varghese N."/>
            <person name="Submissions S."/>
        </authorList>
    </citation>
    <scope>NUCLEOTIDE SEQUENCE [LARGE SCALE GENOMIC DNA]</scope>
    <source>
        <strain evidence="7">BS3782</strain>
    </source>
</reference>
<evidence type="ECO:0000256" key="1">
    <source>
        <dbReference type="ARBA" id="ARBA00001946"/>
    </source>
</evidence>
<dbReference type="InterPro" id="IPR015797">
    <property type="entry name" value="NUDIX_hydrolase-like_dom_sf"/>
</dbReference>
<dbReference type="PROSITE" id="PS00893">
    <property type="entry name" value="NUDIX_BOX"/>
    <property type="match status" value="1"/>
</dbReference>
<dbReference type="Proteomes" id="UP000434925">
    <property type="component" value="Unassembled WGS sequence"/>
</dbReference>
<reference evidence="6" key="1">
    <citation type="submission" date="2016-10" db="EMBL/GenBank/DDBJ databases">
        <authorList>
            <person name="de Groot N.N."/>
        </authorList>
    </citation>
    <scope>NUCLEOTIDE SEQUENCE [LARGE SCALE GENOMIC DNA]</scope>
    <source>
        <strain evidence="6">BS3782</strain>
    </source>
</reference>
<dbReference type="PATRIC" id="fig|163011.3.peg.404"/>
<dbReference type="Proteomes" id="UP000182814">
    <property type="component" value="Chromosome I"/>
</dbReference>
<accession>A0A0J6GWA8</accession>
<dbReference type="EMBL" id="LT629746">
    <property type="protein sequence ID" value="SDS24507.1"/>
    <property type="molecule type" value="Genomic_DNA"/>
</dbReference>
<dbReference type="CDD" id="cd03674">
    <property type="entry name" value="NUDIX_Hydrolase"/>
    <property type="match status" value="1"/>
</dbReference>
<keyword evidence="2 3" id="KW-0378">Hydrolase</keyword>
<evidence type="ECO:0000313" key="6">
    <source>
        <dbReference type="EMBL" id="SDS24507.1"/>
    </source>
</evidence>
<dbReference type="PRINTS" id="PR00502">
    <property type="entry name" value="NUDIXFAMILY"/>
</dbReference>
<evidence type="ECO:0000313" key="5">
    <source>
        <dbReference type="EMBL" id="KAB0499308.1"/>
    </source>
</evidence>
<evidence type="ECO:0000313" key="8">
    <source>
        <dbReference type="Proteomes" id="UP000434925"/>
    </source>
</evidence>
<evidence type="ECO:0000313" key="7">
    <source>
        <dbReference type="Proteomes" id="UP000182814"/>
    </source>
</evidence>
<protein>
    <submittedName>
        <fullName evidence="6">ADP-ribose pyrophosphatase YjhB, NUDIX family</fullName>
    </submittedName>
    <submittedName>
        <fullName evidence="5">NUDIX hydrolase</fullName>
    </submittedName>
</protein>
<comment type="similarity">
    <text evidence="3">Belongs to the Nudix hydrolase family.</text>
</comment>
<dbReference type="PANTHER" id="PTHR43046:SF2">
    <property type="entry name" value="8-OXO-DGTP DIPHOSPHATASE-RELATED"/>
    <property type="match status" value="1"/>
</dbReference>
<dbReference type="InterPro" id="IPR020476">
    <property type="entry name" value="Nudix_hydrolase"/>
</dbReference>
<dbReference type="InterPro" id="IPR000086">
    <property type="entry name" value="NUDIX_hydrolase_dom"/>
</dbReference>